<evidence type="ECO:0000259" key="4">
    <source>
        <dbReference type="SMART" id="SM01176"/>
    </source>
</evidence>
<proteinExistence type="predicted"/>
<reference evidence="5" key="2">
    <citation type="journal article" date="2024" name="Plant">
        <title>Genomic evolution and insights into agronomic trait innovations of Sesamum species.</title>
        <authorList>
            <person name="Miao H."/>
            <person name="Wang L."/>
            <person name="Qu L."/>
            <person name="Liu H."/>
            <person name="Sun Y."/>
            <person name="Le M."/>
            <person name="Wang Q."/>
            <person name="Wei S."/>
            <person name="Zheng Y."/>
            <person name="Lin W."/>
            <person name="Duan Y."/>
            <person name="Cao H."/>
            <person name="Xiong S."/>
            <person name="Wang X."/>
            <person name="Wei L."/>
            <person name="Li C."/>
            <person name="Ma Q."/>
            <person name="Ju M."/>
            <person name="Zhao R."/>
            <person name="Li G."/>
            <person name="Mu C."/>
            <person name="Tian Q."/>
            <person name="Mei H."/>
            <person name="Zhang T."/>
            <person name="Gao T."/>
            <person name="Zhang H."/>
        </authorList>
    </citation>
    <scope>NUCLEOTIDE SEQUENCE</scope>
    <source>
        <strain evidence="5">G01</strain>
    </source>
</reference>
<protein>
    <submittedName>
        <fullName evidence="5">Protein CHROMATIN REMODELING 5</fullName>
    </submittedName>
</protein>
<organism evidence="5">
    <name type="scientific">Sesamum angustifolium</name>
    <dbReference type="NCBI Taxonomy" id="2727405"/>
    <lineage>
        <taxon>Eukaryota</taxon>
        <taxon>Viridiplantae</taxon>
        <taxon>Streptophyta</taxon>
        <taxon>Embryophyta</taxon>
        <taxon>Tracheophyta</taxon>
        <taxon>Spermatophyta</taxon>
        <taxon>Magnoliopsida</taxon>
        <taxon>eudicotyledons</taxon>
        <taxon>Gunneridae</taxon>
        <taxon>Pentapetalae</taxon>
        <taxon>asterids</taxon>
        <taxon>lamiids</taxon>
        <taxon>Lamiales</taxon>
        <taxon>Pedaliaceae</taxon>
        <taxon>Sesamum</taxon>
    </lineage>
</organism>
<dbReference type="EMBL" id="JACGWK010000002">
    <property type="protein sequence ID" value="KAL0370321.1"/>
    <property type="molecule type" value="Genomic_DNA"/>
</dbReference>
<feature type="region of interest" description="Disordered" evidence="3">
    <location>
        <begin position="486"/>
        <end position="551"/>
    </location>
</feature>
<dbReference type="Pfam" id="PF13907">
    <property type="entry name" value="CHD1-like_C"/>
    <property type="match status" value="1"/>
</dbReference>
<comment type="subcellular location">
    <subcellularLocation>
        <location evidence="1">Nucleus</location>
    </subcellularLocation>
</comment>
<feature type="region of interest" description="Disordered" evidence="3">
    <location>
        <begin position="72"/>
        <end position="102"/>
    </location>
</feature>
<feature type="region of interest" description="Disordered" evidence="3">
    <location>
        <begin position="450"/>
        <end position="469"/>
    </location>
</feature>
<comment type="caution">
    <text evidence="5">The sequence shown here is derived from an EMBL/GenBank/DDBJ whole genome shotgun (WGS) entry which is preliminary data.</text>
</comment>
<accession>A0AAW2QR92</accession>
<name>A0AAW2QR92_9LAMI</name>
<evidence type="ECO:0000313" key="5">
    <source>
        <dbReference type="EMBL" id="KAL0370321.1"/>
    </source>
</evidence>
<dbReference type="AlphaFoldDB" id="A0AAW2QR92"/>
<evidence type="ECO:0000256" key="3">
    <source>
        <dbReference type="SAM" id="MobiDB-lite"/>
    </source>
</evidence>
<feature type="compositionally biased region" description="Polar residues" evidence="3">
    <location>
        <begin position="500"/>
        <end position="515"/>
    </location>
</feature>
<dbReference type="SMART" id="SM01176">
    <property type="entry name" value="DUF4208"/>
    <property type="match status" value="1"/>
</dbReference>
<dbReference type="InterPro" id="IPR025260">
    <property type="entry name" value="CHD1-like_C"/>
</dbReference>
<dbReference type="GO" id="GO:0005634">
    <property type="term" value="C:nucleus"/>
    <property type="evidence" value="ECO:0007669"/>
    <property type="project" value="UniProtKB-SubCell"/>
</dbReference>
<keyword evidence="2" id="KW-0539">Nucleus</keyword>
<sequence>MDIDEILERAEKVEDKVNEGEEGHELLSAFKVANFCSAEDDGTFWSRMIKPEAIAQAEDALTPRAARNIRSYAEAIPPERSTNKRKKKGVEPQERLSKRRRADSGYSLPVLDGATAQVRGWSYGNLPKRDATRFFRAVKKFGNDTQISLIAAEVGGTVEAAPTEAQIELYDALIDGCREAVKGETLDPKGPLLDFFGVPVKADEVLSRVEELQLLAKRISRYEDPISQFRALGYLKPSTWSKGCGWNQNCPVELQHHETFLPRAPQLKERASQLLEMEVAAVGGKNSNVKVGRKNAKRQKETFMTSRGRGRQGKPGSPSVNVQVNRKRAPKSQKIEPLVKEEGEMSDNEEVYEQFKEVKWREWCEDVMIDEEKTLKRLQKLQSTSADLPKEKVGLNISFGFFLIRYEQESYRRERMTTRLWNYVSTFSNLSGERLQQIYSKLKQEQQVAGVGPSHINGSAPGHQTAAFTHRDLDVGKFEAWKRRKRAEADASHIQHPHQRPSSNGTWLPDPNSSGILGPPPSDGRQFSNGRPYRMQPAGFPPRQGFSSGIK</sequence>
<reference evidence="5" key="1">
    <citation type="submission" date="2020-06" db="EMBL/GenBank/DDBJ databases">
        <authorList>
            <person name="Li T."/>
            <person name="Hu X."/>
            <person name="Zhang T."/>
            <person name="Song X."/>
            <person name="Zhang H."/>
            <person name="Dai N."/>
            <person name="Sheng W."/>
            <person name="Hou X."/>
            <person name="Wei L."/>
        </authorList>
    </citation>
    <scope>NUCLEOTIDE SEQUENCE</scope>
    <source>
        <strain evidence="5">G01</strain>
        <tissue evidence="5">Leaf</tissue>
    </source>
</reference>
<gene>
    <name evidence="5" type="ORF">Sangu_0350200</name>
</gene>
<feature type="domain" description="Chromodomain-helicase-DNA-binding protein 1-like C-terminal" evidence="4">
    <location>
        <begin position="346"/>
        <end position="442"/>
    </location>
</feature>
<evidence type="ECO:0000256" key="2">
    <source>
        <dbReference type="ARBA" id="ARBA00023242"/>
    </source>
</evidence>
<evidence type="ECO:0000256" key="1">
    <source>
        <dbReference type="ARBA" id="ARBA00004123"/>
    </source>
</evidence>
<feature type="region of interest" description="Disordered" evidence="3">
    <location>
        <begin position="301"/>
        <end position="332"/>
    </location>
</feature>